<sequence>MVKNSDTSTDVNLSNRLKQFEFEMKELKNEVTTLERENDFLLKKVNILEEKLRENDLSTVSKVNK</sequence>
<evidence type="ECO:0000313" key="2">
    <source>
        <dbReference type="EMBL" id="KAL3306913.1"/>
    </source>
</evidence>
<comment type="caution">
    <text evidence="2">The sequence shown here is derived from an EMBL/GenBank/DDBJ whole genome shotgun (WGS) entry which is preliminary data.</text>
</comment>
<gene>
    <name evidence="2" type="ORF">Ciccas_014591</name>
</gene>
<evidence type="ECO:0000256" key="1">
    <source>
        <dbReference type="SAM" id="Coils"/>
    </source>
</evidence>
<dbReference type="AlphaFoldDB" id="A0ABD2PIY5"/>
<proteinExistence type="predicted"/>
<protein>
    <submittedName>
        <fullName evidence="2">Uncharacterized protein</fullName>
    </submittedName>
</protein>
<name>A0ABD2PIY5_9PLAT</name>
<reference evidence="2 3" key="1">
    <citation type="submission" date="2024-11" db="EMBL/GenBank/DDBJ databases">
        <title>Adaptive evolution of stress response genes in parasites aligns with host niche diversity.</title>
        <authorList>
            <person name="Hahn C."/>
            <person name="Resl P."/>
        </authorList>
    </citation>
    <scope>NUCLEOTIDE SEQUENCE [LARGE SCALE GENOMIC DNA]</scope>
    <source>
        <strain evidence="2">EGGRZ-B1_66</strain>
        <tissue evidence="2">Body</tissue>
    </source>
</reference>
<keyword evidence="3" id="KW-1185">Reference proteome</keyword>
<keyword evidence="1" id="KW-0175">Coiled coil</keyword>
<organism evidence="2 3">
    <name type="scientific">Cichlidogyrus casuarinus</name>
    <dbReference type="NCBI Taxonomy" id="1844966"/>
    <lineage>
        <taxon>Eukaryota</taxon>
        <taxon>Metazoa</taxon>
        <taxon>Spiralia</taxon>
        <taxon>Lophotrochozoa</taxon>
        <taxon>Platyhelminthes</taxon>
        <taxon>Monogenea</taxon>
        <taxon>Monopisthocotylea</taxon>
        <taxon>Dactylogyridea</taxon>
        <taxon>Ancyrocephalidae</taxon>
        <taxon>Cichlidogyrus</taxon>
    </lineage>
</organism>
<accession>A0ABD2PIY5</accession>
<dbReference type="Proteomes" id="UP001626550">
    <property type="component" value="Unassembled WGS sequence"/>
</dbReference>
<dbReference type="EMBL" id="JBJKFK010009068">
    <property type="protein sequence ID" value="KAL3306913.1"/>
    <property type="molecule type" value="Genomic_DNA"/>
</dbReference>
<evidence type="ECO:0000313" key="3">
    <source>
        <dbReference type="Proteomes" id="UP001626550"/>
    </source>
</evidence>
<feature type="coiled-coil region" evidence="1">
    <location>
        <begin position="10"/>
        <end position="51"/>
    </location>
</feature>